<gene>
    <name evidence="1" type="ORF">HPBE_LOCUS2556</name>
</gene>
<evidence type="ECO:0000313" key="3">
    <source>
        <dbReference type="WBParaSite" id="HPBE_0000255501-mRNA-1"/>
    </source>
</evidence>
<accession>A0A3P7UVA9</accession>
<evidence type="ECO:0000313" key="2">
    <source>
        <dbReference type="Proteomes" id="UP000050761"/>
    </source>
</evidence>
<sequence>MSAEDHFGEQIGNTSDVEFLEYFRRECLLDRRKSPVYSAVCYDMIENYPLALFRDLRNNASSLQTCNDCNFCLPVAPPLLVRLEP</sequence>
<dbReference type="OrthoDB" id="5799972at2759"/>
<dbReference type="Proteomes" id="UP000050761">
    <property type="component" value="Unassembled WGS sequence"/>
</dbReference>
<reference evidence="1 2" key="1">
    <citation type="submission" date="2018-11" db="EMBL/GenBank/DDBJ databases">
        <authorList>
            <consortium name="Pathogen Informatics"/>
        </authorList>
    </citation>
    <scope>NUCLEOTIDE SEQUENCE [LARGE SCALE GENOMIC DNA]</scope>
</reference>
<dbReference type="InterPro" id="IPR011001">
    <property type="entry name" value="Saposin-like"/>
</dbReference>
<dbReference type="EMBL" id="UZAH01004078">
    <property type="protein sequence ID" value="VDO26187.1"/>
    <property type="molecule type" value="Genomic_DNA"/>
</dbReference>
<reference evidence="3" key="2">
    <citation type="submission" date="2019-09" db="UniProtKB">
        <authorList>
            <consortium name="WormBaseParasite"/>
        </authorList>
    </citation>
    <scope>IDENTIFICATION</scope>
</reference>
<dbReference type="SUPFAM" id="SSF47862">
    <property type="entry name" value="Saposin"/>
    <property type="match status" value="1"/>
</dbReference>
<keyword evidence="2" id="KW-1185">Reference proteome</keyword>
<name>A0A183F8R3_HELPZ</name>
<protein>
    <submittedName>
        <fullName evidence="3">Mediator of RNA polymerase II transcription subunit 31</fullName>
    </submittedName>
</protein>
<dbReference type="WBParaSite" id="HPBE_0000255501-mRNA-1">
    <property type="protein sequence ID" value="HPBE_0000255501-mRNA-1"/>
    <property type="gene ID" value="HPBE_0000255501"/>
</dbReference>
<proteinExistence type="predicted"/>
<organism evidence="2 3">
    <name type="scientific">Heligmosomoides polygyrus</name>
    <name type="common">Parasitic roundworm</name>
    <dbReference type="NCBI Taxonomy" id="6339"/>
    <lineage>
        <taxon>Eukaryota</taxon>
        <taxon>Metazoa</taxon>
        <taxon>Ecdysozoa</taxon>
        <taxon>Nematoda</taxon>
        <taxon>Chromadorea</taxon>
        <taxon>Rhabditida</taxon>
        <taxon>Rhabditina</taxon>
        <taxon>Rhabditomorpha</taxon>
        <taxon>Strongyloidea</taxon>
        <taxon>Heligmosomidae</taxon>
        <taxon>Heligmosomoides</taxon>
    </lineage>
</organism>
<accession>A0A183F8R3</accession>
<evidence type="ECO:0000313" key="1">
    <source>
        <dbReference type="EMBL" id="VDO26187.1"/>
    </source>
</evidence>
<dbReference type="AlphaFoldDB" id="A0A183F8R3"/>